<evidence type="ECO:0000256" key="1">
    <source>
        <dbReference type="SAM" id="MobiDB-lite"/>
    </source>
</evidence>
<dbReference type="Proteomes" id="UP000321058">
    <property type="component" value="Unassembled WGS sequence"/>
</dbReference>
<protein>
    <submittedName>
        <fullName evidence="2">Uncharacterized protein</fullName>
    </submittedName>
</protein>
<proteinExistence type="predicted"/>
<feature type="compositionally biased region" description="Polar residues" evidence="1">
    <location>
        <begin position="64"/>
        <end position="87"/>
    </location>
</feature>
<accession>A0A512N3N3</accession>
<comment type="caution">
    <text evidence="2">The sequence shown here is derived from an EMBL/GenBank/DDBJ whole genome shotgun (WGS) entry which is preliminary data.</text>
</comment>
<dbReference type="AlphaFoldDB" id="A0A512N3N3"/>
<feature type="region of interest" description="Disordered" evidence="1">
    <location>
        <begin position="57"/>
        <end position="103"/>
    </location>
</feature>
<feature type="compositionally biased region" description="Gly residues" evidence="1">
    <location>
        <begin position="88"/>
        <end position="103"/>
    </location>
</feature>
<keyword evidence="3" id="KW-1185">Reference proteome</keyword>
<dbReference type="EMBL" id="BKAJ01000012">
    <property type="protein sequence ID" value="GEP53596.1"/>
    <property type="molecule type" value="Genomic_DNA"/>
</dbReference>
<evidence type="ECO:0000313" key="3">
    <source>
        <dbReference type="Proteomes" id="UP000321058"/>
    </source>
</evidence>
<sequence>MSMPSPNSPGGPRMSRGIKLVLMGVAGAALLYSCAPAIGGGSGFFWLLPWLFRGGPSVSAPATPGQSATTTKQSPSQATPAPTQSQRGGFGSTGSSGGSSGSS</sequence>
<evidence type="ECO:0000313" key="2">
    <source>
        <dbReference type="EMBL" id="GEP53596.1"/>
    </source>
</evidence>
<organism evidence="2 3">
    <name type="scientific">Reyranella soli</name>
    <dbReference type="NCBI Taxonomy" id="1230389"/>
    <lineage>
        <taxon>Bacteria</taxon>
        <taxon>Pseudomonadati</taxon>
        <taxon>Pseudomonadota</taxon>
        <taxon>Alphaproteobacteria</taxon>
        <taxon>Hyphomicrobiales</taxon>
        <taxon>Reyranellaceae</taxon>
        <taxon>Reyranella</taxon>
    </lineage>
</organism>
<reference evidence="2 3" key="1">
    <citation type="submission" date="2019-07" db="EMBL/GenBank/DDBJ databases">
        <title>Whole genome shotgun sequence of Reyranella soli NBRC 108950.</title>
        <authorList>
            <person name="Hosoyama A."/>
            <person name="Uohara A."/>
            <person name="Ohji S."/>
            <person name="Ichikawa N."/>
        </authorList>
    </citation>
    <scope>NUCLEOTIDE SEQUENCE [LARGE SCALE GENOMIC DNA]</scope>
    <source>
        <strain evidence="2 3">NBRC 108950</strain>
    </source>
</reference>
<gene>
    <name evidence="2" type="ORF">RSO01_07620</name>
</gene>
<dbReference type="RefSeq" id="WP_170302824.1">
    <property type="nucleotide sequence ID" value="NZ_BKAJ01000012.1"/>
</dbReference>
<name>A0A512N3N3_9HYPH</name>